<gene>
    <name evidence="3" type="ORF">J0M35_00830</name>
</gene>
<reference evidence="3" key="1">
    <citation type="submission" date="2021-02" db="EMBL/GenBank/DDBJ databases">
        <title>Genome-Resolved Metagenomics of a Microbial Community Performing Photosynthetic Biological Nutrient Removal.</title>
        <authorList>
            <person name="Mcdaniel E.A."/>
        </authorList>
    </citation>
    <scope>NUCLEOTIDE SEQUENCE</scope>
    <source>
        <strain evidence="3">UWPOB_OBS1</strain>
    </source>
</reference>
<organism evidence="3 4">
    <name type="scientific">Candidatus Obscuribacter phosphatis</name>
    <dbReference type="NCBI Taxonomy" id="1906157"/>
    <lineage>
        <taxon>Bacteria</taxon>
        <taxon>Bacillati</taxon>
        <taxon>Candidatus Melainabacteria</taxon>
        <taxon>Candidatus Obscuribacterales</taxon>
        <taxon>Candidatus Obscuribacteraceae</taxon>
        <taxon>Candidatus Obscuribacter</taxon>
    </lineage>
</organism>
<proteinExistence type="predicted"/>
<dbReference type="Pfam" id="PF14258">
    <property type="entry name" value="DUF4350"/>
    <property type="match status" value="1"/>
</dbReference>
<evidence type="ECO:0000259" key="2">
    <source>
        <dbReference type="Pfam" id="PF14258"/>
    </source>
</evidence>
<dbReference type="AlphaFoldDB" id="A0A8J7PJ84"/>
<dbReference type="Proteomes" id="UP000664277">
    <property type="component" value="Unassembled WGS sequence"/>
</dbReference>
<feature type="transmembrane region" description="Helical" evidence="1">
    <location>
        <begin position="16"/>
        <end position="35"/>
    </location>
</feature>
<dbReference type="EMBL" id="JAFLCK010000001">
    <property type="protein sequence ID" value="MBN8658877.1"/>
    <property type="molecule type" value="Genomic_DNA"/>
</dbReference>
<accession>A0A8J7PJ84</accession>
<evidence type="ECO:0000256" key="1">
    <source>
        <dbReference type="SAM" id="Phobius"/>
    </source>
</evidence>
<name>A0A8J7PJ84_9BACT</name>
<evidence type="ECO:0000313" key="3">
    <source>
        <dbReference type="EMBL" id="MBN8658877.1"/>
    </source>
</evidence>
<keyword evidence="1" id="KW-0472">Membrane</keyword>
<keyword evidence="1" id="KW-0812">Transmembrane</keyword>
<protein>
    <submittedName>
        <fullName evidence="3">DUF4350 domain-containing protein</fullName>
    </submittedName>
</protein>
<dbReference type="InterPro" id="IPR025646">
    <property type="entry name" value="DUF4350"/>
</dbReference>
<evidence type="ECO:0000313" key="4">
    <source>
        <dbReference type="Proteomes" id="UP000664277"/>
    </source>
</evidence>
<sequence>MTISPSTPKERENKGLMLQLFVLFLVCGLMTYATINSDKDMEKLMPESKVFASSYNLKPSGVSALFELLEKVNHGKAQKHISRWEKPYRKLKGGQDLPKILDGTRTKEFVKPARGTLLIVRPDKALADYEVKELLEWVKDGNTLVYLDDFRFSFSRRMLDKVGMSIERINKKSPEGAPSDDIDWQKQVGNENNLAALYSHLHNLKLTTNEGLIGGQPLAKVDGHTIIAQKNWGRGRLMISTAPSMVSNKFIAKNEYWGNFQFLYNWLSSAEGDIIFDERCHGFKPSSNVLIYFLRGPAGYVTWQILILLGIGIASTHQRFGKLQKLEKKRRIADSEYIDGLSNTYARAKARQAALEIIYQQMFNRLAKKYSVSPHEGAQNLIEAINKSSTASELTALTVATIQECSTLTKELSDEDFLRLTQACDKILRSLNEKKEE</sequence>
<feature type="domain" description="DUF4350" evidence="2">
    <location>
        <begin position="54"/>
        <end position="263"/>
    </location>
</feature>
<keyword evidence="1" id="KW-1133">Transmembrane helix</keyword>
<comment type="caution">
    <text evidence="3">The sequence shown here is derived from an EMBL/GenBank/DDBJ whole genome shotgun (WGS) entry which is preliminary data.</text>
</comment>